<dbReference type="CDD" id="cd00200">
    <property type="entry name" value="WD40"/>
    <property type="match status" value="1"/>
</dbReference>
<feature type="repeat" description="WD" evidence="3">
    <location>
        <begin position="235"/>
        <end position="261"/>
    </location>
</feature>
<evidence type="ECO:0000256" key="1">
    <source>
        <dbReference type="ARBA" id="ARBA00022574"/>
    </source>
</evidence>
<dbReference type="PROSITE" id="PS00678">
    <property type="entry name" value="WD_REPEATS_1"/>
    <property type="match status" value="4"/>
</dbReference>
<dbReference type="InterPro" id="IPR020472">
    <property type="entry name" value="WD40_PAC1"/>
</dbReference>
<dbReference type="PANTHER" id="PTHR19879">
    <property type="entry name" value="TRANSCRIPTION INITIATION FACTOR TFIID"/>
    <property type="match status" value="1"/>
</dbReference>
<keyword evidence="1 3" id="KW-0853">WD repeat</keyword>
<dbReference type="Gene3D" id="2.130.10.10">
    <property type="entry name" value="YVTN repeat-like/Quinoprotein amine dehydrogenase"/>
    <property type="match status" value="2"/>
</dbReference>
<protein>
    <submittedName>
        <fullName evidence="4">WD repeat-containing protein</fullName>
    </submittedName>
</protein>
<dbReference type="AlphaFoldDB" id="X6N2Q4"/>
<dbReference type="PROSITE" id="PS50294">
    <property type="entry name" value="WD_REPEATS_REGION"/>
    <property type="match status" value="2"/>
</dbReference>
<feature type="repeat" description="WD" evidence="3">
    <location>
        <begin position="156"/>
        <end position="199"/>
    </location>
</feature>
<dbReference type="PRINTS" id="PR00320">
    <property type="entry name" value="GPROTEINBRPT"/>
</dbReference>
<dbReference type="InterPro" id="IPR036322">
    <property type="entry name" value="WD40_repeat_dom_sf"/>
</dbReference>
<comment type="caution">
    <text evidence="4">The sequence shown here is derived from an EMBL/GenBank/DDBJ whole genome shotgun (WGS) entry which is preliminary data.</text>
</comment>
<evidence type="ECO:0000313" key="4">
    <source>
        <dbReference type="EMBL" id="ETO20014.1"/>
    </source>
</evidence>
<dbReference type="InterPro" id="IPR015943">
    <property type="entry name" value="WD40/YVTN_repeat-like_dom_sf"/>
</dbReference>
<feature type="repeat" description="WD" evidence="3">
    <location>
        <begin position="262"/>
        <end position="310"/>
    </location>
</feature>
<evidence type="ECO:0000256" key="3">
    <source>
        <dbReference type="PROSITE-ProRule" id="PRU00221"/>
    </source>
</evidence>
<evidence type="ECO:0000256" key="2">
    <source>
        <dbReference type="ARBA" id="ARBA00022737"/>
    </source>
</evidence>
<dbReference type="OrthoDB" id="408728at2759"/>
<accession>X6N2Q4</accession>
<proteinExistence type="predicted"/>
<keyword evidence="5" id="KW-1185">Reference proteome</keyword>
<feature type="repeat" description="WD" evidence="3">
    <location>
        <begin position="339"/>
        <end position="361"/>
    </location>
</feature>
<dbReference type="InterPro" id="IPR001680">
    <property type="entry name" value="WD40_rpt"/>
</dbReference>
<dbReference type="PANTHER" id="PTHR19879:SF9">
    <property type="entry name" value="TRANSCRIPTION INITIATION FACTOR TFIID SUBUNIT 5"/>
    <property type="match status" value="1"/>
</dbReference>
<sequence length="404" mass="45864">MGNQSSKKMIPKLFSEEERIQIVISYWIRMFNIKLGWINDFDKLVVNYLLCLTSFFQYLNHTQFSTDTTILLGIDYAIFDDIQFICSGSQDTKVSVWNIDKNRQIQVFEKHSGCVNCVKFSSYHYHNNHRSVICSSSQDKTIRFWDFKDNQELQLFNGHIGGVSGIEFSSFNGCRYLCSGSFDTTIRLWDVETSKSLHVFNGHTNAVWCVDFSPLQSNYYNDDNKSNKIGLIGGNGYNICSGSGDKTIRTWDIETAKQLTVFKGHSDFIGRVKYGSNGLGIIGGVNTILSGSGDKSVRLWDTRSGQQIQVFKGHISQIWSVEYLPFAIKNSEVAGPGVICSGSMDNTIRFWDIRSNKNELYIRKGDSGILCLKYIQLKKKGDDKLDCDINLCYGSYRGSIHIWG</sequence>
<dbReference type="SUPFAM" id="SSF50978">
    <property type="entry name" value="WD40 repeat-like"/>
    <property type="match status" value="1"/>
</dbReference>
<dbReference type="InterPro" id="IPR019775">
    <property type="entry name" value="WD40_repeat_CS"/>
</dbReference>
<gene>
    <name evidence="4" type="ORF">RFI_17203</name>
</gene>
<dbReference type="SMART" id="SM00320">
    <property type="entry name" value="WD40"/>
    <property type="match status" value="6"/>
</dbReference>
<reference evidence="4 5" key="1">
    <citation type="journal article" date="2013" name="Curr. Biol.">
        <title>The Genome of the Foraminiferan Reticulomyxa filosa.</title>
        <authorList>
            <person name="Glockner G."/>
            <person name="Hulsmann N."/>
            <person name="Schleicher M."/>
            <person name="Noegel A.A."/>
            <person name="Eichinger L."/>
            <person name="Gallinger C."/>
            <person name="Pawlowski J."/>
            <person name="Sierra R."/>
            <person name="Euteneuer U."/>
            <person name="Pillet L."/>
            <person name="Moustafa A."/>
            <person name="Platzer M."/>
            <person name="Groth M."/>
            <person name="Szafranski K."/>
            <person name="Schliwa M."/>
        </authorList>
    </citation>
    <scope>NUCLEOTIDE SEQUENCE [LARGE SCALE GENOMIC DNA]</scope>
</reference>
<evidence type="ECO:0000313" key="5">
    <source>
        <dbReference type="Proteomes" id="UP000023152"/>
    </source>
</evidence>
<dbReference type="Proteomes" id="UP000023152">
    <property type="component" value="Unassembled WGS sequence"/>
</dbReference>
<keyword evidence="2" id="KW-0677">Repeat</keyword>
<name>X6N2Q4_RETFI</name>
<dbReference type="EMBL" id="ASPP01013034">
    <property type="protein sequence ID" value="ETO20014.1"/>
    <property type="molecule type" value="Genomic_DNA"/>
</dbReference>
<feature type="repeat" description="WD" evidence="3">
    <location>
        <begin position="108"/>
        <end position="155"/>
    </location>
</feature>
<dbReference type="PROSITE" id="PS50082">
    <property type="entry name" value="WD_REPEATS_2"/>
    <property type="match status" value="5"/>
</dbReference>
<organism evidence="4 5">
    <name type="scientific">Reticulomyxa filosa</name>
    <dbReference type="NCBI Taxonomy" id="46433"/>
    <lineage>
        <taxon>Eukaryota</taxon>
        <taxon>Sar</taxon>
        <taxon>Rhizaria</taxon>
        <taxon>Retaria</taxon>
        <taxon>Foraminifera</taxon>
        <taxon>Monothalamids</taxon>
        <taxon>Reticulomyxidae</taxon>
        <taxon>Reticulomyxa</taxon>
    </lineage>
</organism>
<dbReference type="Pfam" id="PF00400">
    <property type="entry name" value="WD40"/>
    <property type="match status" value="5"/>
</dbReference>